<dbReference type="SUPFAM" id="SSF109604">
    <property type="entry name" value="HD-domain/PDEase-like"/>
    <property type="match status" value="1"/>
</dbReference>
<dbReference type="STRING" id="515622.bpr_I0755"/>
<dbReference type="GO" id="GO:0005886">
    <property type="term" value="C:plasma membrane"/>
    <property type="evidence" value="ECO:0007669"/>
    <property type="project" value="UniProtKB-SubCell"/>
</dbReference>
<feature type="transmembrane region" description="Helical" evidence="6">
    <location>
        <begin position="312"/>
        <end position="332"/>
    </location>
</feature>
<dbReference type="InterPro" id="IPR037522">
    <property type="entry name" value="HD_GYP_dom"/>
</dbReference>
<dbReference type="RefSeq" id="WP_013280154.1">
    <property type="nucleotide sequence ID" value="NC_014387.1"/>
</dbReference>
<feature type="transmembrane region" description="Helical" evidence="6">
    <location>
        <begin position="269"/>
        <end position="291"/>
    </location>
</feature>
<dbReference type="eggNOG" id="COG2206">
    <property type="taxonomic scope" value="Bacteria"/>
</dbReference>
<dbReference type="KEGG" id="bpb:bpr_I0755"/>
<keyword evidence="10" id="KW-1185">Reference proteome</keyword>
<feature type="transmembrane region" description="Helical" evidence="6">
    <location>
        <begin position="67"/>
        <end position="87"/>
    </location>
</feature>
<evidence type="ECO:0000256" key="1">
    <source>
        <dbReference type="ARBA" id="ARBA00004651"/>
    </source>
</evidence>
<dbReference type="CDD" id="cd00077">
    <property type="entry name" value="HDc"/>
    <property type="match status" value="1"/>
</dbReference>
<gene>
    <name evidence="9" type="ordered locus">bpr_I0755</name>
</gene>
<feature type="domain" description="HD" evidence="7">
    <location>
        <begin position="643"/>
        <end position="765"/>
    </location>
</feature>
<keyword evidence="5 6" id="KW-0472">Membrane</keyword>
<feature type="transmembrane region" description="Helical" evidence="6">
    <location>
        <begin position="6"/>
        <end position="26"/>
    </location>
</feature>
<feature type="transmembrane region" description="Helical" evidence="6">
    <location>
        <begin position="157"/>
        <end position="175"/>
    </location>
</feature>
<dbReference type="InterPro" id="IPR006674">
    <property type="entry name" value="HD_domain"/>
</dbReference>
<keyword evidence="3 6" id="KW-0812">Transmembrane</keyword>
<evidence type="ECO:0000256" key="6">
    <source>
        <dbReference type="SAM" id="Phobius"/>
    </source>
</evidence>
<evidence type="ECO:0000256" key="2">
    <source>
        <dbReference type="ARBA" id="ARBA00022475"/>
    </source>
</evidence>
<dbReference type="PROSITE" id="PS51832">
    <property type="entry name" value="HD_GYP"/>
    <property type="match status" value="1"/>
</dbReference>
<feature type="transmembrane region" description="Helical" evidence="6">
    <location>
        <begin position="123"/>
        <end position="145"/>
    </location>
</feature>
<dbReference type="Gene3D" id="3.30.450.20">
    <property type="entry name" value="PAS domain"/>
    <property type="match status" value="2"/>
</dbReference>
<dbReference type="InterPro" id="IPR003607">
    <property type="entry name" value="HD/PDEase_dom"/>
</dbReference>
<dbReference type="SMART" id="SM00471">
    <property type="entry name" value="HDc"/>
    <property type="match status" value="1"/>
</dbReference>
<dbReference type="InterPro" id="IPR029151">
    <property type="entry name" value="Sensor-like_sf"/>
</dbReference>
<evidence type="ECO:0000313" key="9">
    <source>
        <dbReference type="EMBL" id="ADL33498.1"/>
    </source>
</evidence>
<dbReference type="EMBL" id="CP001810">
    <property type="protein sequence ID" value="ADL33498.1"/>
    <property type="molecule type" value="Genomic_DNA"/>
</dbReference>
<feature type="transmembrane region" description="Helical" evidence="6">
    <location>
        <begin position="187"/>
        <end position="205"/>
    </location>
</feature>
<dbReference type="SUPFAM" id="SSF103190">
    <property type="entry name" value="Sensory domain-like"/>
    <property type="match status" value="1"/>
</dbReference>
<reference evidence="9 10" key="1">
    <citation type="journal article" date="2010" name="PLoS ONE">
        <title>The glycobiome of the rumen bacterium Butyrivibrio proteoclasticus B316(T) highlights adaptation to a polysaccharide-rich environment.</title>
        <authorList>
            <person name="Kelly W.J."/>
            <person name="Leahy S.C."/>
            <person name="Altermann E."/>
            <person name="Yeoman C.J."/>
            <person name="Dunne J.C."/>
            <person name="Kong Z."/>
            <person name="Pacheco D.M."/>
            <person name="Li D."/>
            <person name="Noel S.J."/>
            <person name="Moon C.D."/>
            <person name="Cookson A.L."/>
            <person name="Attwood G.T."/>
        </authorList>
    </citation>
    <scope>NUCLEOTIDE SEQUENCE [LARGE SCALE GENOMIC DNA]</scope>
    <source>
        <strain evidence="10">ATCC 51982 / DSM 14932 / B316</strain>
    </source>
</reference>
<feature type="transmembrane region" description="Helical" evidence="6">
    <location>
        <begin position="589"/>
        <end position="610"/>
    </location>
</feature>
<dbReference type="PROSITE" id="PS51831">
    <property type="entry name" value="HD"/>
    <property type="match status" value="1"/>
</dbReference>
<evidence type="ECO:0000259" key="8">
    <source>
        <dbReference type="PROSITE" id="PS51832"/>
    </source>
</evidence>
<name>E0S123_BUTPB</name>
<dbReference type="Pfam" id="PF02743">
    <property type="entry name" value="dCache_1"/>
    <property type="match status" value="1"/>
</dbReference>
<evidence type="ECO:0000256" key="5">
    <source>
        <dbReference type="ARBA" id="ARBA00023136"/>
    </source>
</evidence>
<keyword evidence="4 6" id="KW-1133">Transmembrane helix</keyword>
<dbReference type="Gene3D" id="1.10.3210.10">
    <property type="entry name" value="Hypothetical protein af1432"/>
    <property type="match status" value="1"/>
</dbReference>
<organism evidence="9 10">
    <name type="scientific">Butyrivibrio proteoclasticus (strain ATCC 51982 / DSM 14932 / B316)</name>
    <name type="common">Clostridium proteoclasticum</name>
    <dbReference type="NCBI Taxonomy" id="515622"/>
    <lineage>
        <taxon>Bacteria</taxon>
        <taxon>Bacillati</taxon>
        <taxon>Bacillota</taxon>
        <taxon>Clostridia</taxon>
        <taxon>Lachnospirales</taxon>
        <taxon>Lachnospiraceae</taxon>
        <taxon>Butyrivibrio</taxon>
    </lineage>
</organism>
<feature type="domain" description="HD-GYP" evidence="8">
    <location>
        <begin position="621"/>
        <end position="815"/>
    </location>
</feature>
<sequence length="815" mass="91968">MVVDNFENVLTLLAAILGLLGCLFKYIKTPKRWYWLLITFFLADFLSDYYWTIYSLVMGSYPEVSEFLAYFGWNLGYFVLVFAVLCIRSDEAKCFFHPLILWPFLTNIIQFTLYIQYGGIFNNLWQVGTTTITMVLCMQEIMYYVCNRKKGAEFPHFSIIVLLFLISEYGMWTASCFTWENDFADPYPYFTISSSVLMILFAWAAGKHFNKETSADSGNELAEFRYQMLFQAIVSVLICGASIGGYILSIVLKNTLPAMQLGTTASDRIVVMLFVISVSLSLLVLLLVYVIDHHYAKVRNKKLDMDSARRSRFSFIFTIIITFSLMLFVVVYNTRLLYNASVTEINEDAKDVVKSTAAELENYISVAKTTLRVVADTVELMDQSGASTEDIYKYITDQTKIQSHQFDENFTGIYAYVNGVFMDGSGWIPPKGYNPEERDWYKTAIAANGEIAIVSPYLDAQTGDIVITFAKSFGREASGPSEHLHDVVCLDVKVNHIQEIAEQISVAGKGYGMVLDQDGFVVAHKDITKRGSMSRDIFENNIIGFGKGQFDTVIDGKQSTLFVHAIMEKWVVIIAVNNAELLESVHSQLAVNILISIIIFVLILFFYYFGYKIEQHNNKKVAELNMEVVSALAEAIDAKDAYTNGHSSRVARYTKMIAEQLGYSEGEQNELYMMGLLHDVGKIGVPDSVINKQGKLTDEEYEMIKTHPVIGGKILESIKENPRLSIGARWHHERYDGTGYPDGLAGAEIPEEARIIAVADAYDAMTSTRSYRGVMPQAKVREEIAKGIGTQFDPLFAGIMLGLIDHDENYTMREK</sequence>
<feature type="transmembrane region" description="Helical" evidence="6">
    <location>
        <begin position="33"/>
        <end position="52"/>
    </location>
</feature>
<keyword evidence="2" id="KW-1003">Cell membrane</keyword>
<dbReference type="InterPro" id="IPR033479">
    <property type="entry name" value="dCache_1"/>
</dbReference>
<accession>E0S123</accession>
<comment type="subcellular location">
    <subcellularLocation>
        <location evidence="1">Cell membrane</location>
        <topology evidence="1">Multi-pass membrane protein</topology>
    </subcellularLocation>
</comment>
<dbReference type="Pfam" id="PF13487">
    <property type="entry name" value="HD_5"/>
    <property type="match status" value="1"/>
</dbReference>
<feature type="transmembrane region" description="Helical" evidence="6">
    <location>
        <begin position="226"/>
        <end position="249"/>
    </location>
</feature>
<dbReference type="Proteomes" id="UP000001299">
    <property type="component" value="Chromosome 1"/>
</dbReference>
<dbReference type="AlphaFoldDB" id="E0S123"/>
<evidence type="ECO:0000256" key="3">
    <source>
        <dbReference type="ARBA" id="ARBA00022692"/>
    </source>
</evidence>
<protein>
    <submittedName>
        <fullName evidence="9">HD-GYP/cache domain-containing protein</fullName>
    </submittedName>
</protein>
<dbReference type="HOGENOM" id="CLU_346378_0_0_9"/>
<proteinExistence type="predicted"/>
<evidence type="ECO:0000313" key="10">
    <source>
        <dbReference type="Proteomes" id="UP000001299"/>
    </source>
</evidence>
<feature type="transmembrane region" description="Helical" evidence="6">
    <location>
        <begin position="99"/>
        <end position="117"/>
    </location>
</feature>
<dbReference type="PANTHER" id="PTHR43155">
    <property type="entry name" value="CYCLIC DI-GMP PHOSPHODIESTERASE PA4108-RELATED"/>
    <property type="match status" value="1"/>
</dbReference>
<evidence type="ECO:0000256" key="4">
    <source>
        <dbReference type="ARBA" id="ARBA00022989"/>
    </source>
</evidence>
<evidence type="ECO:0000259" key="7">
    <source>
        <dbReference type="PROSITE" id="PS51831"/>
    </source>
</evidence>